<feature type="domain" description="Flavodoxin-like" evidence="13">
    <location>
        <begin position="11"/>
        <end position="152"/>
    </location>
</feature>
<dbReference type="GO" id="GO:0005829">
    <property type="term" value="C:cytosol"/>
    <property type="evidence" value="ECO:0007669"/>
    <property type="project" value="TreeGrafter"/>
</dbReference>
<dbReference type="FunFam" id="3.40.50.360:FF:000059">
    <property type="entry name" value="5-methyltetrahydrofolate-homocysteine methyltransferase reductase"/>
    <property type="match status" value="1"/>
</dbReference>
<proteinExistence type="predicted"/>
<dbReference type="InterPro" id="IPR023173">
    <property type="entry name" value="NADPH_Cyt_P450_Rdtase_alpha"/>
</dbReference>
<dbReference type="InterPro" id="IPR017927">
    <property type="entry name" value="FAD-bd_FR_type"/>
</dbReference>
<evidence type="ECO:0000256" key="6">
    <source>
        <dbReference type="ARBA" id="ARBA00022691"/>
    </source>
</evidence>
<comment type="cofactor">
    <cofactor evidence="2">
        <name>FAD</name>
        <dbReference type="ChEBI" id="CHEBI:57692"/>
    </cofactor>
</comment>
<dbReference type="InterPro" id="IPR001094">
    <property type="entry name" value="Flavdoxin-like"/>
</dbReference>
<dbReference type="PRINTS" id="PR00371">
    <property type="entry name" value="FPNCR"/>
</dbReference>
<evidence type="ECO:0000313" key="16">
    <source>
        <dbReference type="Proteomes" id="UP000271241"/>
    </source>
</evidence>
<dbReference type="GO" id="GO:0009086">
    <property type="term" value="P:methionine biosynthetic process"/>
    <property type="evidence" value="ECO:0007669"/>
    <property type="project" value="UniProtKB-KW"/>
</dbReference>
<keyword evidence="7" id="KW-0274">FAD</keyword>
<evidence type="ECO:0000256" key="3">
    <source>
        <dbReference type="ARBA" id="ARBA00022605"/>
    </source>
</evidence>
<dbReference type="GO" id="GO:0050660">
    <property type="term" value="F:flavin adenine dinucleotide binding"/>
    <property type="evidence" value="ECO:0007669"/>
    <property type="project" value="TreeGrafter"/>
</dbReference>
<keyword evidence="10" id="KW-0486">Methionine biosynthesis</keyword>
<accession>A0A4P9XIL7</accession>
<dbReference type="InterPro" id="IPR039261">
    <property type="entry name" value="FNR_nucleotide-bd"/>
</dbReference>
<evidence type="ECO:0000256" key="11">
    <source>
        <dbReference type="ARBA" id="ARBA00039088"/>
    </source>
</evidence>
<dbReference type="PROSITE" id="PS51384">
    <property type="entry name" value="FAD_FR"/>
    <property type="match status" value="1"/>
</dbReference>
<evidence type="ECO:0000256" key="8">
    <source>
        <dbReference type="ARBA" id="ARBA00022857"/>
    </source>
</evidence>
<feature type="domain" description="FAD-binding FR-type" evidence="14">
    <location>
        <begin position="284"/>
        <end position="521"/>
    </location>
</feature>
<dbReference type="PANTHER" id="PTHR19384">
    <property type="entry name" value="NITRIC OXIDE SYNTHASE-RELATED"/>
    <property type="match status" value="1"/>
</dbReference>
<dbReference type="Gene3D" id="3.40.50.360">
    <property type="match status" value="1"/>
</dbReference>
<evidence type="ECO:0000313" key="15">
    <source>
        <dbReference type="EMBL" id="RKP05552.1"/>
    </source>
</evidence>
<dbReference type="EC" id="1.16.1.8" evidence="11"/>
<gene>
    <name evidence="15" type="ORF">THASP1DRAFT_25969</name>
</gene>
<dbReference type="InterPro" id="IPR017938">
    <property type="entry name" value="Riboflavin_synthase-like_b-brl"/>
</dbReference>
<dbReference type="InterPro" id="IPR001433">
    <property type="entry name" value="OxRdtase_FAD/NAD-bd"/>
</dbReference>
<keyword evidence="3" id="KW-0028">Amino-acid biosynthesis</keyword>
<evidence type="ECO:0000256" key="9">
    <source>
        <dbReference type="ARBA" id="ARBA00023002"/>
    </source>
</evidence>
<dbReference type="Proteomes" id="UP000271241">
    <property type="component" value="Unassembled WGS sequence"/>
</dbReference>
<keyword evidence="8" id="KW-0521">NADP</keyword>
<dbReference type="InterPro" id="IPR001709">
    <property type="entry name" value="Flavoprot_Pyr_Nucl_cyt_Rdtase"/>
</dbReference>
<evidence type="ECO:0000256" key="1">
    <source>
        <dbReference type="ARBA" id="ARBA00001917"/>
    </source>
</evidence>
<dbReference type="EMBL" id="KZ993096">
    <property type="protein sequence ID" value="RKP05552.1"/>
    <property type="molecule type" value="Genomic_DNA"/>
</dbReference>
<dbReference type="Gene3D" id="3.40.50.80">
    <property type="entry name" value="Nucleotide-binding domain of ferredoxin-NADP reductase (FNR) module"/>
    <property type="match status" value="1"/>
</dbReference>
<organism evidence="15 16">
    <name type="scientific">Thamnocephalis sphaerospora</name>
    <dbReference type="NCBI Taxonomy" id="78915"/>
    <lineage>
        <taxon>Eukaryota</taxon>
        <taxon>Fungi</taxon>
        <taxon>Fungi incertae sedis</taxon>
        <taxon>Zoopagomycota</taxon>
        <taxon>Zoopagomycotina</taxon>
        <taxon>Zoopagomycetes</taxon>
        <taxon>Zoopagales</taxon>
        <taxon>Sigmoideomycetaceae</taxon>
        <taxon>Thamnocephalis</taxon>
    </lineage>
</organism>
<evidence type="ECO:0000256" key="4">
    <source>
        <dbReference type="ARBA" id="ARBA00022630"/>
    </source>
</evidence>
<evidence type="ECO:0000256" key="10">
    <source>
        <dbReference type="ARBA" id="ARBA00023167"/>
    </source>
</evidence>
<dbReference type="Gene3D" id="1.20.990.10">
    <property type="entry name" value="NADPH-cytochrome p450 Reductase, Chain A, domain 3"/>
    <property type="match status" value="1"/>
</dbReference>
<evidence type="ECO:0000256" key="12">
    <source>
        <dbReference type="ARBA" id="ARBA00040659"/>
    </source>
</evidence>
<evidence type="ECO:0000259" key="13">
    <source>
        <dbReference type="PROSITE" id="PS50902"/>
    </source>
</evidence>
<keyword evidence="9" id="KW-0560">Oxidoreductase</keyword>
<protein>
    <recommendedName>
        <fullName evidence="12">Methionine synthase reductase</fullName>
        <ecNumber evidence="11">1.16.1.8</ecNumber>
    </recommendedName>
</protein>
<dbReference type="GO" id="GO:0010181">
    <property type="term" value="F:FMN binding"/>
    <property type="evidence" value="ECO:0007669"/>
    <property type="project" value="InterPro"/>
</dbReference>
<evidence type="ECO:0000256" key="5">
    <source>
        <dbReference type="ARBA" id="ARBA00022643"/>
    </source>
</evidence>
<reference evidence="16" key="1">
    <citation type="journal article" date="2018" name="Nat. Microbiol.">
        <title>Leveraging single-cell genomics to expand the fungal tree of life.</title>
        <authorList>
            <person name="Ahrendt S.R."/>
            <person name="Quandt C.A."/>
            <person name="Ciobanu D."/>
            <person name="Clum A."/>
            <person name="Salamov A."/>
            <person name="Andreopoulos B."/>
            <person name="Cheng J.F."/>
            <person name="Woyke T."/>
            <person name="Pelin A."/>
            <person name="Henrissat B."/>
            <person name="Reynolds N.K."/>
            <person name="Benny G.L."/>
            <person name="Smith M.E."/>
            <person name="James T.Y."/>
            <person name="Grigoriev I.V."/>
        </authorList>
    </citation>
    <scope>NUCLEOTIDE SEQUENCE [LARGE SCALE GENOMIC DNA]</scope>
    <source>
        <strain evidence="16">RSA 1356</strain>
    </source>
</reference>
<dbReference type="Gene3D" id="2.40.30.10">
    <property type="entry name" value="Translation factors"/>
    <property type="match status" value="1"/>
</dbReference>
<dbReference type="GO" id="GO:0030586">
    <property type="term" value="F:[methionine synthase] reductase (NADPH) activity"/>
    <property type="evidence" value="ECO:0007669"/>
    <property type="project" value="UniProtKB-EC"/>
</dbReference>
<evidence type="ECO:0000256" key="2">
    <source>
        <dbReference type="ARBA" id="ARBA00001974"/>
    </source>
</evidence>
<dbReference type="Pfam" id="PF00258">
    <property type="entry name" value="Flavodoxin_1"/>
    <property type="match status" value="1"/>
</dbReference>
<name>A0A4P9XIL7_9FUNG</name>
<keyword evidence="16" id="KW-1185">Reference proteome</keyword>
<dbReference type="SUPFAM" id="SSF52343">
    <property type="entry name" value="Ferredoxin reductase-like, C-terminal NADP-linked domain"/>
    <property type="match status" value="1"/>
</dbReference>
<dbReference type="GO" id="GO:0050667">
    <property type="term" value="P:homocysteine metabolic process"/>
    <property type="evidence" value="ECO:0007669"/>
    <property type="project" value="TreeGrafter"/>
</dbReference>
<dbReference type="SUPFAM" id="SSF63380">
    <property type="entry name" value="Riboflavin synthase domain-like"/>
    <property type="match status" value="1"/>
</dbReference>
<keyword evidence="5" id="KW-0288">FMN</keyword>
<evidence type="ECO:0000259" key="14">
    <source>
        <dbReference type="PROSITE" id="PS51384"/>
    </source>
</evidence>
<dbReference type="PRINTS" id="PR00369">
    <property type="entry name" value="FLAVODOXIN"/>
</dbReference>
<dbReference type="SUPFAM" id="SSF52218">
    <property type="entry name" value="Flavoproteins"/>
    <property type="match status" value="1"/>
</dbReference>
<dbReference type="InterPro" id="IPR029039">
    <property type="entry name" value="Flavoprotein-like_sf"/>
</dbReference>
<comment type="cofactor">
    <cofactor evidence="1">
        <name>FMN</name>
        <dbReference type="ChEBI" id="CHEBI:58210"/>
    </cofactor>
</comment>
<dbReference type="Pfam" id="PF00667">
    <property type="entry name" value="FAD_binding_1"/>
    <property type="match status" value="2"/>
</dbReference>
<dbReference type="STRING" id="78915.A0A4P9XIL7"/>
<dbReference type="InterPro" id="IPR008254">
    <property type="entry name" value="Flavodoxin/NO_synth"/>
</dbReference>
<dbReference type="Pfam" id="PF00175">
    <property type="entry name" value="NAD_binding_1"/>
    <property type="match status" value="1"/>
</dbReference>
<dbReference type="PROSITE" id="PS50902">
    <property type="entry name" value="FLAVODOXIN_LIKE"/>
    <property type="match status" value="1"/>
</dbReference>
<keyword evidence="4" id="KW-0285">Flavoprotein</keyword>
<dbReference type="OrthoDB" id="1856718at2759"/>
<keyword evidence="6" id="KW-0949">S-adenosyl-L-methionine</keyword>
<evidence type="ECO:0000256" key="7">
    <source>
        <dbReference type="ARBA" id="ARBA00022827"/>
    </source>
</evidence>
<dbReference type="InterPro" id="IPR003097">
    <property type="entry name" value="CysJ-like_FAD-binding"/>
</dbReference>
<sequence length="701" mass="77282">MASVDERADRLVIFYASQTGNAEWIAKSLDKSAAERGYQCRCLAMDDHAEVELEQERVLAFVVSTTGDGDPPDNSLKFWRWLRRNKQSDLLQHTQYAILGLGDTNYDNFCNTAKRLEKRLQEKAARPFYPTGRADDATGLEEVVDPWIDNLWPALAAVCKSSRETAQSVSAVDQLLDNTMAAETAEPAAQVVASDKLADGIKDVHIAEPVPEVKKPTAGETAAASGAYPAYVLDLDTSALDQGLSQLSNLAKSPVDLCEVVALPADANVSAVRKLPPVFFNTPTPLLYARIKTARTLTQPEAVKRTLHLELEMLQRPEADSPLIADELDVLPGDSFGIICENDPGLVQAILEQLDCVDTADQPVRVQSLVDENGIAASLGQTTVRELLTHALDLQGTLRKSTIRLLADVSQDLRDQHPTLLDLLVTFPSARPPIGRLLGALSALQPRSYSCTNTPLLHPRELHCAFNIAEYVDAHGRQRHGVCTPWLDRISRPWQGATSTLAASPILRVYLRPNVTNFRVPDAAIHHPMILIGPGTGVAPFIGFLAHRSEQRRLRLSMGGISRVPSRAVDALFGPIQLYYGCRDDRLDFLYRDEIMRAQNDRTLSELVLACSRKPEHGRRYVQDGLYERGADVWRIMSAENGIIFVCGDATGMARDVNTALAEIVQQHGGAADMKEALATLAEWTQQGRYLRDLRSDTRHK</sequence>
<dbReference type="PANTHER" id="PTHR19384:SF84">
    <property type="entry name" value="METHIONINE SYNTHASE REDUCTASE"/>
    <property type="match status" value="1"/>
</dbReference>
<dbReference type="AlphaFoldDB" id="A0A4P9XIL7"/>